<evidence type="ECO:0000313" key="1">
    <source>
        <dbReference type="EMBL" id="KAG8056618.1"/>
    </source>
</evidence>
<proteinExistence type="predicted"/>
<dbReference type="EMBL" id="JAAALK010000287">
    <property type="protein sequence ID" value="KAG8056618.1"/>
    <property type="molecule type" value="Genomic_DNA"/>
</dbReference>
<reference evidence="1" key="2">
    <citation type="submission" date="2021-02" db="EMBL/GenBank/DDBJ databases">
        <authorList>
            <person name="Kimball J.A."/>
            <person name="Haas M.W."/>
            <person name="Macchietto M."/>
            <person name="Kono T."/>
            <person name="Duquette J."/>
            <person name="Shao M."/>
        </authorList>
    </citation>
    <scope>NUCLEOTIDE SEQUENCE</scope>
    <source>
        <tissue evidence="1">Fresh leaf tissue</tissue>
    </source>
</reference>
<gene>
    <name evidence="1" type="ORF">GUJ93_ZPchr0002g24512</name>
</gene>
<sequence>MINYQISPHTMTTTGAKLPLVRETTENNLSENNLHKVRSVPVMSTQTQIQLCSCTGVEHSALTLKCCPAKNRSLTGKQQQSREKEGYLFRLVGSEL</sequence>
<evidence type="ECO:0000313" key="2">
    <source>
        <dbReference type="Proteomes" id="UP000729402"/>
    </source>
</evidence>
<protein>
    <submittedName>
        <fullName evidence="1">Uncharacterized protein</fullName>
    </submittedName>
</protein>
<reference evidence="1" key="1">
    <citation type="journal article" date="2021" name="bioRxiv">
        <title>Whole Genome Assembly and Annotation of Northern Wild Rice, Zizania palustris L., Supports a Whole Genome Duplication in the Zizania Genus.</title>
        <authorList>
            <person name="Haas M."/>
            <person name="Kono T."/>
            <person name="Macchietto M."/>
            <person name="Millas R."/>
            <person name="McGilp L."/>
            <person name="Shao M."/>
            <person name="Duquette J."/>
            <person name="Hirsch C.N."/>
            <person name="Kimball J."/>
        </authorList>
    </citation>
    <scope>NUCLEOTIDE SEQUENCE</scope>
    <source>
        <tissue evidence="1">Fresh leaf tissue</tissue>
    </source>
</reference>
<keyword evidence="2" id="KW-1185">Reference proteome</keyword>
<name>A0A8J5S1I9_ZIZPA</name>
<accession>A0A8J5S1I9</accession>
<dbReference type="Proteomes" id="UP000729402">
    <property type="component" value="Unassembled WGS sequence"/>
</dbReference>
<comment type="caution">
    <text evidence="1">The sequence shown here is derived from an EMBL/GenBank/DDBJ whole genome shotgun (WGS) entry which is preliminary data.</text>
</comment>
<organism evidence="1 2">
    <name type="scientific">Zizania palustris</name>
    <name type="common">Northern wild rice</name>
    <dbReference type="NCBI Taxonomy" id="103762"/>
    <lineage>
        <taxon>Eukaryota</taxon>
        <taxon>Viridiplantae</taxon>
        <taxon>Streptophyta</taxon>
        <taxon>Embryophyta</taxon>
        <taxon>Tracheophyta</taxon>
        <taxon>Spermatophyta</taxon>
        <taxon>Magnoliopsida</taxon>
        <taxon>Liliopsida</taxon>
        <taxon>Poales</taxon>
        <taxon>Poaceae</taxon>
        <taxon>BOP clade</taxon>
        <taxon>Oryzoideae</taxon>
        <taxon>Oryzeae</taxon>
        <taxon>Zizaniinae</taxon>
        <taxon>Zizania</taxon>
    </lineage>
</organism>
<dbReference type="AlphaFoldDB" id="A0A8J5S1I9"/>